<dbReference type="Gramene" id="rna-AYBTSS11_LOCUS6353">
    <property type="protein sequence ID" value="CAJ1933446.1"/>
    <property type="gene ID" value="gene-AYBTSS11_LOCUS6353"/>
</dbReference>
<dbReference type="Proteomes" id="UP001189624">
    <property type="component" value="Chromosome 2"/>
</dbReference>
<gene>
    <name evidence="1" type="ORF">AYBTSS11_LOCUS6353</name>
</gene>
<protein>
    <submittedName>
        <fullName evidence="1">Uncharacterized protein</fullName>
    </submittedName>
</protein>
<evidence type="ECO:0000313" key="2">
    <source>
        <dbReference type="Proteomes" id="UP001189624"/>
    </source>
</evidence>
<accession>A0AA86SLN5</accession>
<dbReference type="EMBL" id="OY731399">
    <property type="protein sequence ID" value="CAJ1933446.1"/>
    <property type="molecule type" value="Genomic_DNA"/>
</dbReference>
<proteinExistence type="predicted"/>
<name>A0AA86SLN5_9FABA</name>
<sequence length="129" mass="14200">MTKINQGIKQIHEGPFHHHSLGDPRPIRIVNEDITRYGRWRGADERFRWSAIPVRLMVAGLEGPRFTLSELSEMREAAGKVSVKDARSGAAVVMVTRGGLEAVLVRREAAGDNEGLVNVRGANDLCQGD</sequence>
<dbReference type="AlphaFoldDB" id="A0AA86SLN5"/>
<reference evidence="1" key="1">
    <citation type="submission" date="2023-10" db="EMBL/GenBank/DDBJ databases">
        <authorList>
            <person name="Domelevo Entfellner J.-B."/>
        </authorList>
    </citation>
    <scope>NUCLEOTIDE SEQUENCE</scope>
</reference>
<keyword evidence="2" id="KW-1185">Reference proteome</keyword>
<organism evidence="1 2">
    <name type="scientific">Sphenostylis stenocarpa</name>
    <dbReference type="NCBI Taxonomy" id="92480"/>
    <lineage>
        <taxon>Eukaryota</taxon>
        <taxon>Viridiplantae</taxon>
        <taxon>Streptophyta</taxon>
        <taxon>Embryophyta</taxon>
        <taxon>Tracheophyta</taxon>
        <taxon>Spermatophyta</taxon>
        <taxon>Magnoliopsida</taxon>
        <taxon>eudicotyledons</taxon>
        <taxon>Gunneridae</taxon>
        <taxon>Pentapetalae</taxon>
        <taxon>rosids</taxon>
        <taxon>fabids</taxon>
        <taxon>Fabales</taxon>
        <taxon>Fabaceae</taxon>
        <taxon>Papilionoideae</taxon>
        <taxon>50 kb inversion clade</taxon>
        <taxon>NPAAA clade</taxon>
        <taxon>indigoferoid/millettioid clade</taxon>
        <taxon>Phaseoleae</taxon>
        <taxon>Sphenostylis</taxon>
    </lineage>
</organism>
<evidence type="ECO:0000313" key="1">
    <source>
        <dbReference type="EMBL" id="CAJ1933446.1"/>
    </source>
</evidence>